<evidence type="ECO:0000313" key="5">
    <source>
        <dbReference type="Proteomes" id="UP000694867"/>
    </source>
</evidence>
<dbReference type="Gene3D" id="1.10.565.10">
    <property type="entry name" value="Retinoid X Receptor"/>
    <property type="match status" value="1"/>
</dbReference>
<dbReference type="SUPFAM" id="SSF48508">
    <property type="entry name" value="Nuclear receptor ligand-binding domain"/>
    <property type="match status" value="1"/>
</dbReference>
<evidence type="ECO:0000313" key="6">
    <source>
        <dbReference type="RefSeq" id="XP_018495243.1"/>
    </source>
</evidence>
<dbReference type="RefSeq" id="XP_018495243.1">
    <property type="nucleotide sequence ID" value="XM_018639727.1"/>
</dbReference>
<sequence length="302" mass="35601">MCLSGDPPVSLDFWSLSKSPRIDKEKFRRVKSTLIVYATACGRCRFCSLKQRVESAIKKRREEKSIIFLDDLNFTLKEEARKAFIRTEHIRLEFYPRKERTEGIVRSVKQLSEAFEKSFKKFMRYIRSIEILRRVANSDRTVLARNYASLHFIYEILRRSKNFVPLLEFDLGSGFHHMGLITNSGENPLLTEFFRSMLPLLNRVKQLNVTAKEFAYLRAFSFFNPRVKGLKNKQLIKTLWTFFWNQLEILKIDPVDLRRDRFSGLMTLPSEVRVVAERLLCLIRESNFIKSPLLEELLSQDG</sequence>
<evidence type="ECO:0000256" key="1">
    <source>
        <dbReference type="ARBA" id="ARBA00023015"/>
    </source>
</evidence>
<accession>A0AAJ7L560</accession>
<dbReference type="PROSITE" id="PS51843">
    <property type="entry name" value="NR_LBD"/>
    <property type="match status" value="1"/>
</dbReference>
<dbReference type="InterPro" id="IPR000536">
    <property type="entry name" value="Nucl_hrmn_rcpt_lig-bd"/>
</dbReference>
<evidence type="ECO:0000259" key="4">
    <source>
        <dbReference type="PROSITE" id="PS51843"/>
    </source>
</evidence>
<dbReference type="AlphaFoldDB" id="A0AAJ7L560"/>
<evidence type="ECO:0000256" key="2">
    <source>
        <dbReference type="ARBA" id="ARBA00023163"/>
    </source>
</evidence>
<protein>
    <submittedName>
        <fullName evidence="6">Uncharacterized protein LOC108864326</fullName>
    </submittedName>
</protein>
<proteinExistence type="predicted"/>
<gene>
    <name evidence="6" type="primary">LOC108864326</name>
</gene>
<keyword evidence="5" id="KW-1185">Reference proteome</keyword>
<dbReference type="Pfam" id="PF00104">
    <property type="entry name" value="Hormone_recep"/>
    <property type="match status" value="1"/>
</dbReference>
<organism evidence="5 6">
    <name type="scientific">Galendromus occidentalis</name>
    <name type="common">western predatory mite</name>
    <dbReference type="NCBI Taxonomy" id="34638"/>
    <lineage>
        <taxon>Eukaryota</taxon>
        <taxon>Metazoa</taxon>
        <taxon>Ecdysozoa</taxon>
        <taxon>Arthropoda</taxon>
        <taxon>Chelicerata</taxon>
        <taxon>Arachnida</taxon>
        <taxon>Acari</taxon>
        <taxon>Parasitiformes</taxon>
        <taxon>Mesostigmata</taxon>
        <taxon>Gamasina</taxon>
        <taxon>Phytoseioidea</taxon>
        <taxon>Phytoseiidae</taxon>
        <taxon>Typhlodrominae</taxon>
        <taxon>Galendromus</taxon>
    </lineage>
</organism>
<dbReference type="InterPro" id="IPR035500">
    <property type="entry name" value="NHR-like_dom_sf"/>
</dbReference>
<dbReference type="Proteomes" id="UP000694867">
    <property type="component" value="Unplaced"/>
</dbReference>
<evidence type="ECO:0000256" key="3">
    <source>
        <dbReference type="ARBA" id="ARBA00023170"/>
    </source>
</evidence>
<dbReference type="GeneID" id="108864326"/>
<name>A0AAJ7L560_9ACAR</name>
<keyword evidence="1" id="KW-0805">Transcription regulation</keyword>
<reference evidence="6" key="1">
    <citation type="submission" date="2025-08" db="UniProtKB">
        <authorList>
            <consortium name="RefSeq"/>
        </authorList>
    </citation>
    <scope>IDENTIFICATION</scope>
</reference>
<dbReference type="KEGG" id="goe:108864326"/>
<keyword evidence="2" id="KW-0804">Transcription</keyword>
<keyword evidence="3" id="KW-0675">Receptor</keyword>
<feature type="domain" description="NR LBD" evidence="4">
    <location>
        <begin position="72"/>
        <end position="302"/>
    </location>
</feature>